<dbReference type="SUPFAM" id="SSF64376">
    <property type="entry name" value="YlxR-like"/>
    <property type="match status" value="1"/>
</dbReference>
<keyword evidence="4" id="KW-1185">Reference proteome</keyword>
<evidence type="ECO:0000313" key="4">
    <source>
        <dbReference type="Proteomes" id="UP000199012"/>
    </source>
</evidence>
<dbReference type="AlphaFoldDB" id="A0A1I0VJ20"/>
<dbReference type="Proteomes" id="UP000199012">
    <property type="component" value="Unassembled WGS sequence"/>
</dbReference>
<accession>A0A1I0VJ20</accession>
<dbReference type="InterPro" id="IPR035931">
    <property type="entry name" value="YlxR-like_sf"/>
</dbReference>
<dbReference type="Pfam" id="PF04296">
    <property type="entry name" value="YlxR"/>
    <property type="match status" value="1"/>
</dbReference>
<dbReference type="InterPro" id="IPR007393">
    <property type="entry name" value="YlxR_dom"/>
</dbReference>
<feature type="compositionally biased region" description="Basic and acidic residues" evidence="1">
    <location>
        <begin position="72"/>
        <end position="84"/>
    </location>
</feature>
<dbReference type="Gene3D" id="3.30.1230.10">
    <property type="entry name" value="YlxR-like"/>
    <property type="match status" value="1"/>
</dbReference>
<proteinExistence type="predicted"/>
<reference evidence="3 4" key="1">
    <citation type="submission" date="2016-10" db="EMBL/GenBank/DDBJ databases">
        <authorList>
            <person name="de Groot N.N."/>
        </authorList>
    </citation>
    <scope>NUCLEOTIDE SEQUENCE [LARGE SCALE GENOMIC DNA]</scope>
    <source>
        <strain evidence="3 4">CGMCC 4.6945</strain>
    </source>
</reference>
<evidence type="ECO:0000313" key="3">
    <source>
        <dbReference type="EMBL" id="SFA75556.1"/>
    </source>
</evidence>
<evidence type="ECO:0000256" key="1">
    <source>
        <dbReference type="SAM" id="MobiDB-lite"/>
    </source>
</evidence>
<dbReference type="EMBL" id="FOKA01000001">
    <property type="protein sequence ID" value="SFA75556.1"/>
    <property type="molecule type" value="Genomic_DNA"/>
</dbReference>
<organism evidence="3 4">
    <name type="scientific">Cellulomonas marina</name>
    <dbReference type="NCBI Taxonomy" id="988821"/>
    <lineage>
        <taxon>Bacteria</taxon>
        <taxon>Bacillati</taxon>
        <taxon>Actinomycetota</taxon>
        <taxon>Actinomycetes</taxon>
        <taxon>Micrococcales</taxon>
        <taxon>Cellulomonadaceae</taxon>
        <taxon>Cellulomonas</taxon>
    </lineage>
</organism>
<dbReference type="STRING" id="988821.SAMN05421867_101385"/>
<sequence>MLLVPDERRRLPGRGAWLHPDLHCLGLAERRQAFGRALRTVGPVDASALRALLEEAGRPDHTDPGNGPGRTSDGKRVEKPMAAR</sequence>
<name>A0A1I0VJ20_9CELL</name>
<feature type="region of interest" description="Disordered" evidence="1">
    <location>
        <begin position="55"/>
        <end position="84"/>
    </location>
</feature>
<protein>
    <recommendedName>
        <fullName evidence="2">YlxR domain-containing protein</fullName>
    </recommendedName>
</protein>
<gene>
    <name evidence="3" type="ORF">SAMN05421867_101385</name>
</gene>
<evidence type="ECO:0000259" key="2">
    <source>
        <dbReference type="Pfam" id="PF04296"/>
    </source>
</evidence>
<feature type="domain" description="YlxR" evidence="2">
    <location>
        <begin position="3"/>
        <end position="41"/>
    </location>
</feature>